<proteinExistence type="inferred from homology"/>
<dbReference type="InterPro" id="IPR002676">
    <property type="entry name" value="RimM_N"/>
</dbReference>
<sequence length="197" mass="21430">MASRKNGDAGGFQGARATDASAPSHDANGDRDTFRICVGAVAGAHGVKGDVRIKTFTENPMDIAAYGALWDEVGQNSFEILDAYPDKMGARVRFKNITSRSHAEALKGTRLYITRDNLPKLEEEDYYHADLIGLVAVTEQGEKLGTVKAVYNFGSADLLDIDGQFIPFTKINIPEIDFQSGTLIVIPPQDFDDEASE</sequence>
<dbReference type="AlphaFoldDB" id="U2WA51"/>
<keyword evidence="10" id="KW-1185">Reference proteome</keyword>
<dbReference type="HAMAP" id="MF_00014">
    <property type="entry name" value="Ribosome_mat_RimM"/>
    <property type="match status" value="1"/>
</dbReference>
<organism evidence="9 10">
    <name type="scientific">Candidatus Micropelagius thuwalensis</name>
    <dbReference type="NCBI Taxonomy" id="1397666"/>
    <lineage>
        <taxon>Bacteria</taxon>
        <taxon>Pseudomonadati</taxon>
        <taxon>Pseudomonadota</taxon>
        <taxon>Alphaproteobacteria</taxon>
        <taxon>PS1 clade</taxon>
        <taxon>Candidatus Micropelagius</taxon>
    </lineage>
</organism>
<dbReference type="InterPro" id="IPR009000">
    <property type="entry name" value="Transl_B-barrel_sf"/>
</dbReference>
<evidence type="ECO:0000313" key="10">
    <source>
        <dbReference type="Proteomes" id="UP000016762"/>
    </source>
</evidence>
<comment type="caution">
    <text evidence="9">The sequence shown here is derived from an EMBL/GenBank/DDBJ whole genome shotgun (WGS) entry which is preliminary data.</text>
</comment>
<dbReference type="GO" id="GO:0043022">
    <property type="term" value="F:ribosome binding"/>
    <property type="evidence" value="ECO:0007669"/>
    <property type="project" value="InterPro"/>
</dbReference>
<evidence type="ECO:0000259" key="8">
    <source>
        <dbReference type="Pfam" id="PF24986"/>
    </source>
</evidence>
<dbReference type="GO" id="GO:0005840">
    <property type="term" value="C:ribosome"/>
    <property type="evidence" value="ECO:0007669"/>
    <property type="project" value="InterPro"/>
</dbReference>
<evidence type="ECO:0000256" key="3">
    <source>
        <dbReference type="ARBA" id="ARBA00022552"/>
    </source>
</evidence>
<evidence type="ECO:0000256" key="2">
    <source>
        <dbReference type="ARBA" id="ARBA00022517"/>
    </source>
</evidence>
<dbReference type="Proteomes" id="UP000016762">
    <property type="component" value="Unassembled WGS sequence"/>
</dbReference>
<gene>
    <name evidence="5" type="primary">rimM</name>
    <name evidence="9" type="ORF">RS24_01462</name>
</gene>
<dbReference type="GO" id="GO:0005737">
    <property type="term" value="C:cytoplasm"/>
    <property type="evidence" value="ECO:0007669"/>
    <property type="project" value="UniProtKB-SubCell"/>
</dbReference>
<dbReference type="Pfam" id="PF01782">
    <property type="entry name" value="RimM"/>
    <property type="match status" value="1"/>
</dbReference>
<comment type="domain">
    <text evidence="5">The PRC barrel domain binds ribosomal protein uS19.</text>
</comment>
<dbReference type="InterPro" id="IPR056792">
    <property type="entry name" value="PRC_RimM"/>
</dbReference>
<evidence type="ECO:0000256" key="6">
    <source>
        <dbReference type="SAM" id="MobiDB-lite"/>
    </source>
</evidence>
<dbReference type="InterPro" id="IPR036976">
    <property type="entry name" value="RimM_N_sf"/>
</dbReference>
<dbReference type="Gene3D" id="2.40.30.60">
    <property type="entry name" value="RimM"/>
    <property type="match status" value="1"/>
</dbReference>
<evidence type="ECO:0000313" key="9">
    <source>
        <dbReference type="EMBL" id="ERL46464.1"/>
    </source>
</evidence>
<dbReference type="GO" id="GO:0006364">
    <property type="term" value="P:rRNA processing"/>
    <property type="evidence" value="ECO:0007669"/>
    <property type="project" value="UniProtKB-UniRule"/>
</dbReference>
<dbReference type="GO" id="GO:0016491">
    <property type="term" value="F:oxidoreductase activity"/>
    <property type="evidence" value="ECO:0007669"/>
    <property type="project" value="UniProtKB-KW"/>
</dbReference>
<dbReference type="eggNOG" id="COG0806">
    <property type="taxonomic scope" value="Bacteria"/>
</dbReference>
<dbReference type="NCBIfam" id="TIGR02273">
    <property type="entry name" value="16S_RimM"/>
    <property type="match status" value="1"/>
</dbReference>
<keyword evidence="3 5" id="KW-0698">rRNA processing</keyword>
<feature type="domain" description="RimM N-terminal" evidence="7">
    <location>
        <begin position="37"/>
        <end position="116"/>
    </location>
</feature>
<evidence type="ECO:0000259" key="7">
    <source>
        <dbReference type="Pfam" id="PF01782"/>
    </source>
</evidence>
<dbReference type="GO" id="GO:0042274">
    <property type="term" value="P:ribosomal small subunit biogenesis"/>
    <property type="evidence" value="ECO:0007669"/>
    <property type="project" value="UniProtKB-UniRule"/>
</dbReference>
<comment type="similarity">
    <text evidence="5">Belongs to the RimM family.</text>
</comment>
<evidence type="ECO:0000256" key="1">
    <source>
        <dbReference type="ARBA" id="ARBA00022490"/>
    </source>
</evidence>
<dbReference type="PANTHER" id="PTHR33692">
    <property type="entry name" value="RIBOSOME MATURATION FACTOR RIMM"/>
    <property type="match status" value="1"/>
</dbReference>
<keyword evidence="1 5" id="KW-0963">Cytoplasm</keyword>
<dbReference type="PANTHER" id="PTHR33692:SF1">
    <property type="entry name" value="RIBOSOME MATURATION FACTOR RIMM"/>
    <property type="match status" value="1"/>
</dbReference>
<dbReference type="OrthoDB" id="9788191at2"/>
<keyword evidence="2 5" id="KW-0690">Ribosome biogenesis</keyword>
<reference evidence="9 10" key="1">
    <citation type="journal article" date="2014" name="FEMS Microbiol. Ecol.">
        <title>Genomic differentiation among two strains of the PS1 clade isolated from geographically separated marine habitats.</title>
        <authorList>
            <person name="Jimenez-Infante F."/>
            <person name="Ngugi D.K."/>
            <person name="Alam I."/>
            <person name="Rashid M."/>
            <person name="Baalawi W."/>
            <person name="Kamau A.A."/>
            <person name="Bajic V.B."/>
            <person name="Stingl U."/>
        </authorList>
    </citation>
    <scope>NUCLEOTIDE SEQUENCE [LARGE SCALE GENOMIC DNA]</scope>
    <source>
        <strain evidence="9 10">RS24</strain>
    </source>
</reference>
<comment type="function">
    <text evidence="5">An accessory protein needed during the final step in the assembly of 30S ribosomal subunit, possibly for assembly of the head region. Essential for efficient processing of 16S rRNA. May be needed both before and after RbfA during the maturation of 16S rRNA. It has affinity for free ribosomal 30S subunits but not for 70S ribosomes.</text>
</comment>
<dbReference type="RefSeq" id="WP_021777442.1">
    <property type="nucleotide sequence ID" value="NZ_AWXE01000004.1"/>
</dbReference>
<comment type="subcellular location">
    <subcellularLocation>
        <location evidence="5">Cytoplasm</location>
    </subcellularLocation>
</comment>
<dbReference type="EMBL" id="AWXE01000004">
    <property type="protein sequence ID" value="ERL46464.1"/>
    <property type="molecule type" value="Genomic_DNA"/>
</dbReference>
<accession>U2WA51</accession>
<evidence type="ECO:0000256" key="5">
    <source>
        <dbReference type="HAMAP-Rule" id="MF_00014"/>
    </source>
</evidence>
<dbReference type="SUPFAM" id="SSF50346">
    <property type="entry name" value="PRC-barrel domain"/>
    <property type="match status" value="1"/>
</dbReference>
<dbReference type="InterPro" id="IPR011033">
    <property type="entry name" value="PRC_barrel-like_sf"/>
</dbReference>
<dbReference type="Gene3D" id="2.30.30.240">
    <property type="entry name" value="PRC-barrel domain"/>
    <property type="match status" value="1"/>
</dbReference>
<name>U2WA51_9PROT</name>
<dbReference type="SUPFAM" id="SSF50447">
    <property type="entry name" value="Translation proteins"/>
    <property type="match status" value="1"/>
</dbReference>
<dbReference type="STRING" id="1397666.RS24_01462"/>
<keyword evidence="9" id="KW-0560">Oxidoreductase</keyword>
<dbReference type="Pfam" id="PF24986">
    <property type="entry name" value="PRC_RimM"/>
    <property type="match status" value="1"/>
</dbReference>
<keyword evidence="4 5" id="KW-0143">Chaperone</keyword>
<feature type="region of interest" description="Disordered" evidence="6">
    <location>
        <begin position="1"/>
        <end position="27"/>
    </location>
</feature>
<feature type="domain" description="Ribosome maturation factor RimM PRC barrel" evidence="8">
    <location>
        <begin position="129"/>
        <end position="190"/>
    </location>
</feature>
<evidence type="ECO:0000256" key="4">
    <source>
        <dbReference type="ARBA" id="ARBA00023186"/>
    </source>
</evidence>
<comment type="subunit">
    <text evidence="5">Binds ribosomal protein uS19.</text>
</comment>
<dbReference type="InterPro" id="IPR011961">
    <property type="entry name" value="RimM"/>
</dbReference>
<protein>
    <recommendedName>
        <fullName evidence="5">Ribosome maturation factor RimM</fullName>
    </recommendedName>
</protein>